<dbReference type="GO" id="GO:0047480">
    <property type="term" value="F:UDP-N-acetylmuramoyl-tripeptide-D-alanyl-D-alanine ligase activity"/>
    <property type="evidence" value="ECO:0007669"/>
    <property type="project" value="UniProtKB-UniRule"/>
</dbReference>
<evidence type="ECO:0000256" key="11">
    <source>
        <dbReference type="RuleBase" id="RU004136"/>
    </source>
</evidence>
<evidence type="ECO:0000256" key="5">
    <source>
        <dbReference type="ARBA" id="ARBA00022840"/>
    </source>
</evidence>
<evidence type="ECO:0000259" key="14">
    <source>
        <dbReference type="Pfam" id="PF08245"/>
    </source>
</evidence>
<name>A0A6I1MTY2_9CLOT</name>
<evidence type="ECO:0000256" key="6">
    <source>
        <dbReference type="ARBA" id="ARBA00022960"/>
    </source>
</evidence>
<dbReference type="InterPro" id="IPR036565">
    <property type="entry name" value="Mur-like_cat_sf"/>
</dbReference>
<evidence type="ECO:0000256" key="2">
    <source>
        <dbReference type="ARBA" id="ARBA00022598"/>
    </source>
</evidence>
<keyword evidence="3 10" id="KW-0132">Cell division</keyword>
<dbReference type="EMBL" id="WHJC01000095">
    <property type="protein sequence ID" value="MPQ43689.1"/>
    <property type="molecule type" value="Genomic_DNA"/>
</dbReference>
<dbReference type="InterPro" id="IPR036615">
    <property type="entry name" value="Mur_ligase_C_dom_sf"/>
</dbReference>
<dbReference type="InterPro" id="IPR013221">
    <property type="entry name" value="Mur_ligase_cen"/>
</dbReference>
<dbReference type="GO" id="GO:0009252">
    <property type="term" value="P:peptidoglycan biosynthetic process"/>
    <property type="evidence" value="ECO:0007669"/>
    <property type="project" value="UniProtKB-UniRule"/>
</dbReference>
<keyword evidence="5 10" id="KW-0067">ATP-binding</keyword>
<protein>
    <recommendedName>
        <fullName evidence="10 11">UDP-N-acetylmuramoyl-tripeptide--D-alanyl-D-alanine ligase</fullName>
        <ecNumber evidence="10 11">6.3.2.10</ecNumber>
    </recommendedName>
    <alternativeName>
        <fullName evidence="10">D-alanyl-D-alanine-adding enzyme</fullName>
    </alternativeName>
</protein>
<dbReference type="InterPro" id="IPR005863">
    <property type="entry name" value="UDP-N-AcMur_synth"/>
</dbReference>
<organism evidence="15 16">
    <name type="scientific">Clostridium tarantellae</name>
    <dbReference type="NCBI Taxonomy" id="39493"/>
    <lineage>
        <taxon>Bacteria</taxon>
        <taxon>Bacillati</taxon>
        <taxon>Bacillota</taxon>
        <taxon>Clostridia</taxon>
        <taxon>Eubacteriales</taxon>
        <taxon>Clostridiaceae</taxon>
        <taxon>Clostridium</taxon>
    </lineage>
</organism>
<comment type="pathway">
    <text evidence="10 11">Cell wall biogenesis; peptidoglycan biosynthesis.</text>
</comment>
<comment type="caution">
    <text evidence="15">The sequence shown here is derived from an EMBL/GenBank/DDBJ whole genome shotgun (WGS) entry which is preliminary data.</text>
</comment>
<evidence type="ECO:0000256" key="3">
    <source>
        <dbReference type="ARBA" id="ARBA00022618"/>
    </source>
</evidence>
<dbReference type="Pfam" id="PF01225">
    <property type="entry name" value="Mur_ligase"/>
    <property type="match status" value="1"/>
</dbReference>
<evidence type="ECO:0000256" key="1">
    <source>
        <dbReference type="ARBA" id="ARBA00022490"/>
    </source>
</evidence>
<keyword evidence="4 10" id="KW-0547">Nucleotide-binding</keyword>
<dbReference type="UniPathway" id="UPA00219"/>
<keyword evidence="6 10" id="KW-0133">Cell shape</keyword>
<dbReference type="SUPFAM" id="SSF63418">
    <property type="entry name" value="MurE/MurF N-terminal domain"/>
    <property type="match status" value="1"/>
</dbReference>
<dbReference type="Pfam" id="PF08245">
    <property type="entry name" value="Mur_ligase_M"/>
    <property type="match status" value="1"/>
</dbReference>
<feature type="binding site" evidence="10">
    <location>
        <begin position="115"/>
        <end position="121"/>
    </location>
    <ligand>
        <name>ATP</name>
        <dbReference type="ChEBI" id="CHEBI:30616"/>
    </ligand>
</feature>
<evidence type="ECO:0000256" key="4">
    <source>
        <dbReference type="ARBA" id="ARBA00022741"/>
    </source>
</evidence>
<dbReference type="GO" id="GO:0005737">
    <property type="term" value="C:cytoplasm"/>
    <property type="evidence" value="ECO:0007669"/>
    <property type="project" value="UniProtKB-SubCell"/>
</dbReference>
<evidence type="ECO:0000313" key="15">
    <source>
        <dbReference type="EMBL" id="MPQ43689.1"/>
    </source>
</evidence>
<dbReference type="Pfam" id="PF02875">
    <property type="entry name" value="Mur_ligase_C"/>
    <property type="match status" value="1"/>
</dbReference>
<evidence type="ECO:0000256" key="7">
    <source>
        <dbReference type="ARBA" id="ARBA00022984"/>
    </source>
</evidence>
<dbReference type="PANTHER" id="PTHR43024:SF1">
    <property type="entry name" value="UDP-N-ACETYLMURAMOYL-TRIPEPTIDE--D-ALANYL-D-ALANINE LIGASE"/>
    <property type="match status" value="1"/>
</dbReference>
<accession>A0A6I1MTY2</accession>
<dbReference type="NCBIfam" id="TIGR01143">
    <property type="entry name" value="murF"/>
    <property type="match status" value="1"/>
</dbReference>
<feature type="domain" description="Mur ligase C-terminal" evidence="13">
    <location>
        <begin position="320"/>
        <end position="439"/>
    </location>
</feature>
<dbReference type="InterPro" id="IPR000713">
    <property type="entry name" value="Mur_ligase_N"/>
</dbReference>
<dbReference type="InterPro" id="IPR004101">
    <property type="entry name" value="Mur_ligase_C"/>
</dbReference>
<dbReference type="GO" id="GO:0071555">
    <property type="term" value="P:cell wall organization"/>
    <property type="evidence" value="ECO:0007669"/>
    <property type="project" value="UniProtKB-KW"/>
</dbReference>
<keyword evidence="1 10" id="KW-0963">Cytoplasm</keyword>
<evidence type="ECO:0000259" key="13">
    <source>
        <dbReference type="Pfam" id="PF02875"/>
    </source>
</evidence>
<dbReference type="GO" id="GO:0008360">
    <property type="term" value="P:regulation of cell shape"/>
    <property type="evidence" value="ECO:0007669"/>
    <property type="project" value="UniProtKB-KW"/>
</dbReference>
<dbReference type="AlphaFoldDB" id="A0A6I1MTY2"/>
<dbReference type="PANTHER" id="PTHR43024">
    <property type="entry name" value="UDP-N-ACETYLMURAMOYL-TRIPEPTIDE--D-ALANYL-D-ALANINE LIGASE"/>
    <property type="match status" value="1"/>
</dbReference>
<evidence type="ECO:0000256" key="10">
    <source>
        <dbReference type="HAMAP-Rule" id="MF_02019"/>
    </source>
</evidence>
<keyword evidence="16" id="KW-1185">Reference proteome</keyword>
<comment type="similarity">
    <text evidence="10">Belongs to the MurCDEF family. MurF subfamily.</text>
</comment>
<keyword evidence="7 10" id="KW-0573">Peptidoglycan synthesis</keyword>
<keyword evidence="2 10" id="KW-0436">Ligase</keyword>
<dbReference type="HAMAP" id="MF_02019">
    <property type="entry name" value="MurF"/>
    <property type="match status" value="1"/>
</dbReference>
<dbReference type="InterPro" id="IPR035911">
    <property type="entry name" value="MurE/MurF_N"/>
</dbReference>
<dbReference type="OrthoDB" id="9801978at2"/>
<gene>
    <name evidence="10 15" type="primary">murF</name>
    <name evidence="15" type="ORF">GBZ86_07960</name>
</gene>
<dbReference type="SUPFAM" id="SSF53244">
    <property type="entry name" value="MurD-like peptide ligases, peptide-binding domain"/>
    <property type="match status" value="1"/>
</dbReference>
<comment type="function">
    <text evidence="10 11">Involved in cell wall formation. Catalyzes the final step in the synthesis of UDP-N-acetylmuramoyl-pentapeptide, the precursor of murein.</text>
</comment>
<evidence type="ECO:0000256" key="9">
    <source>
        <dbReference type="ARBA" id="ARBA00023316"/>
    </source>
</evidence>
<feature type="domain" description="Mur ligase central" evidence="14">
    <location>
        <begin position="113"/>
        <end position="297"/>
    </location>
</feature>
<dbReference type="Gene3D" id="3.40.1190.10">
    <property type="entry name" value="Mur-like, catalytic domain"/>
    <property type="match status" value="1"/>
</dbReference>
<dbReference type="Gene3D" id="3.40.1390.10">
    <property type="entry name" value="MurE/MurF, N-terminal domain"/>
    <property type="match status" value="1"/>
</dbReference>
<dbReference type="EC" id="6.3.2.10" evidence="10 11"/>
<dbReference type="InterPro" id="IPR051046">
    <property type="entry name" value="MurCDEF_CellWall_CoF430Synth"/>
</dbReference>
<evidence type="ECO:0000259" key="12">
    <source>
        <dbReference type="Pfam" id="PF01225"/>
    </source>
</evidence>
<evidence type="ECO:0000313" key="16">
    <source>
        <dbReference type="Proteomes" id="UP000430345"/>
    </source>
</evidence>
<dbReference type="SUPFAM" id="SSF53623">
    <property type="entry name" value="MurD-like peptide ligases, catalytic domain"/>
    <property type="match status" value="1"/>
</dbReference>
<dbReference type="GO" id="GO:0005524">
    <property type="term" value="F:ATP binding"/>
    <property type="evidence" value="ECO:0007669"/>
    <property type="project" value="UniProtKB-UniRule"/>
</dbReference>
<sequence>MLELSFNEIAKAVDGEILKEPIEYNVQSVSTDTRKIKENTMFIALKGCNFNGNDYVEEAFNKGANVCIIDEIKYEENNIPSNKGLIKVENGRVALMELAKYYRKKLALKVIGITGSAGKTSTKDLLAALLSDKFKVFKTKGNFNNDIGLPLMILELDSNYDIAVLEMGMNNLKEIEKLAEISSPDMAIITNIGLSHIENLKTRDNILKAKMEITTYFGENNILVVNGNDDKLSDIDSKDYNIIKTGIGEDFNIGAKDFESREFSSKFKVFYNDLEEEFLLNMPGKHNVQNLMLGIAISKELGLTLKEMKNGLKNLKATSMRLELIKNNKFIIVNDCYNSSPSSVKSAIDVVKSINGKRRIGIFGTMKELGAEARNAHNEIGKYAKENKIDLVLCCGEFSENIQNGFGLGCIVFNNKEELIKNLKNVVKNDDIVLVKASRSMKFEEITNSLKEI</sequence>
<proteinExistence type="inferred from homology"/>
<comment type="subcellular location">
    <subcellularLocation>
        <location evidence="10 11">Cytoplasm</location>
    </subcellularLocation>
</comment>
<keyword evidence="9 10" id="KW-0961">Cell wall biogenesis/degradation</keyword>
<dbReference type="Proteomes" id="UP000430345">
    <property type="component" value="Unassembled WGS sequence"/>
</dbReference>
<feature type="domain" description="Mur ligase N-terminal catalytic" evidence="12">
    <location>
        <begin position="26"/>
        <end position="102"/>
    </location>
</feature>
<comment type="catalytic activity">
    <reaction evidence="10 11">
        <text>D-alanyl-D-alanine + UDP-N-acetyl-alpha-D-muramoyl-L-alanyl-gamma-D-glutamyl-meso-2,6-diaminopimelate + ATP = UDP-N-acetyl-alpha-D-muramoyl-L-alanyl-gamma-D-glutamyl-meso-2,6-diaminopimeloyl-D-alanyl-D-alanine + ADP + phosphate + H(+)</text>
        <dbReference type="Rhea" id="RHEA:28374"/>
        <dbReference type="ChEBI" id="CHEBI:15378"/>
        <dbReference type="ChEBI" id="CHEBI:30616"/>
        <dbReference type="ChEBI" id="CHEBI:43474"/>
        <dbReference type="ChEBI" id="CHEBI:57822"/>
        <dbReference type="ChEBI" id="CHEBI:61386"/>
        <dbReference type="ChEBI" id="CHEBI:83905"/>
        <dbReference type="ChEBI" id="CHEBI:456216"/>
        <dbReference type="EC" id="6.3.2.10"/>
    </reaction>
</comment>
<dbReference type="RefSeq" id="WP_152889433.1">
    <property type="nucleotide sequence ID" value="NZ_WHJC01000095.1"/>
</dbReference>
<reference evidence="15 16" key="1">
    <citation type="submission" date="2019-10" db="EMBL/GenBank/DDBJ databases">
        <title>The Genome Sequence of Clostridium tarantellae Isolated from Fish Brain.</title>
        <authorList>
            <person name="Bano L."/>
            <person name="Kiel M."/>
            <person name="Sales G."/>
            <person name="Doxey A.C."/>
            <person name="Mansfield M.J."/>
            <person name="Schiavone M."/>
            <person name="Rossetto O."/>
            <person name="Pirazzini M."/>
            <person name="Dobrindt U."/>
            <person name="Montecucco C."/>
        </authorList>
    </citation>
    <scope>NUCLEOTIDE SEQUENCE [LARGE SCALE GENOMIC DNA]</scope>
    <source>
        <strain evidence="15 16">DSM 3997</strain>
    </source>
</reference>
<keyword evidence="8 10" id="KW-0131">Cell cycle</keyword>
<evidence type="ECO:0000256" key="8">
    <source>
        <dbReference type="ARBA" id="ARBA00023306"/>
    </source>
</evidence>
<dbReference type="GO" id="GO:0051301">
    <property type="term" value="P:cell division"/>
    <property type="evidence" value="ECO:0007669"/>
    <property type="project" value="UniProtKB-KW"/>
</dbReference>
<dbReference type="Gene3D" id="3.90.190.20">
    <property type="entry name" value="Mur ligase, C-terminal domain"/>
    <property type="match status" value="1"/>
</dbReference>